<accession>A0A2X3EBY0</accession>
<dbReference type="Proteomes" id="UP000250234">
    <property type="component" value="Unassembled WGS sequence"/>
</dbReference>
<gene>
    <name evidence="1" type="ORF">NCTC8081_02056</name>
</gene>
<sequence>MNKSLPIVMINPIPGVESANCNFFMKHNLGVKSNSLHETLKICEKLISDKNFYEKIVSSQKLNSNINAAEDICKFLITKYHEIQYNSDNNNL</sequence>
<name>A0A2X3EBY0_CLOPF</name>
<proteinExistence type="predicted"/>
<dbReference type="AlphaFoldDB" id="A0A2X3EBY0"/>
<organism evidence="1 2">
    <name type="scientific">Clostridium perfringens</name>
    <dbReference type="NCBI Taxonomy" id="1502"/>
    <lineage>
        <taxon>Bacteria</taxon>
        <taxon>Bacillati</taxon>
        <taxon>Bacillota</taxon>
        <taxon>Clostridia</taxon>
        <taxon>Eubacteriales</taxon>
        <taxon>Clostridiaceae</taxon>
        <taxon>Clostridium</taxon>
    </lineage>
</organism>
<reference evidence="1 2" key="1">
    <citation type="submission" date="2018-06" db="EMBL/GenBank/DDBJ databases">
        <authorList>
            <consortium name="Pathogen Informatics"/>
            <person name="Doyle S."/>
        </authorList>
    </citation>
    <scope>NUCLEOTIDE SEQUENCE [LARGE SCALE GENOMIC DNA]</scope>
    <source>
        <strain evidence="1 2">NCTC8081</strain>
    </source>
</reference>
<protein>
    <submittedName>
        <fullName evidence="1">Monogalactosyldiacylglycerol synthase</fullName>
    </submittedName>
</protein>
<dbReference type="EMBL" id="UAWO01000002">
    <property type="protein sequence ID" value="SQC08140.1"/>
    <property type="molecule type" value="Genomic_DNA"/>
</dbReference>
<evidence type="ECO:0000313" key="1">
    <source>
        <dbReference type="EMBL" id="SQC08140.1"/>
    </source>
</evidence>
<evidence type="ECO:0000313" key="2">
    <source>
        <dbReference type="Proteomes" id="UP000250234"/>
    </source>
</evidence>